<proteinExistence type="predicted"/>
<dbReference type="SUPFAM" id="SSF52833">
    <property type="entry name" value="Thioredoxin-like"/>
    <property type="match status" value="1"/>
</dbReference>
<dbReference type="PROSITE" id="PS51352">
    <property type="entry name" value="THIOREDOXIN_2"/>
    <property type="match status" value="1"/>
</dbReference>
<dbReference type="InterPro" id="IPR013766">
    <property type="entry name" value="Thioredoxin_domain"/>
</dbReference>
<protein>
    <submittedName>
        <fullName evidence="3">Thiol-disulfide oxidoreductase ResA</fullName>
    </submittedName>
</protein>
<comment type="caution">
    <text evidence="3">The sequence shown here is derived from an EMBL/GenBank/DDBJ whole genome shotgun (WGS) entry which is preliminary data.</text>
</comment>
<evidence type="ECO:0000259" key="2">
    <source>
        <dbReference type="PROSITE" id="PS51352"/>
    </source>
</evidence>
<feature type="domain" description="Thioredoxin" evidence="2">
    <location>
        <begin position="27"/>
        <end position="167"/>
    </location>
</feature>
<keyword evidence="1" id="KW-0472">Membrane</keyword>
<dbReference type="InterPro" id="IPR050553">
    <property type="entry name" value="Thioredoxin_ResA/DsbE_sf"/>
</dbReference>
<dbReference type="PANTHER" id="PTHR42852:SF18">
    <property type="entry name" value="CHROMOSOME UNDETERMINED SCAFFOLD_47, WHOLE GENOME SHOTGUN SEQUENCE"/>
    <property type="match status" value="1"/>
</dbReference>
<keyword evidence="1" id="KW-0812">Transmembrane</keyword>
<dbReference type="Pfam" id="PF08534">
    <property type="entry name" value="Redoxin"/>
    <property type="match status" value="1"/>
</dbReference>
<dbReference type="GO" id="GO:0016491">
    <property type="term" value="F:oxidoreductase activity"/>
    <property type="evidence" value="ECO:0007669"/>
    <property type="project" value="InterPro"/>
</dbReference>
<gene>
    <name evidence="3" type="primary">resA_54</name>
    <name evidence="3" type="ORF">GALL_453140</name>
</gene>
<evidence type="ECO:0000313" key="3">
    <source>
        <dbReference type="EMBL" id="OIQ73055.1"/>
    </source>
</evidence>
<organism evidence="3">
    <name type="scientific">mine drainage metagenome</name>
    <dbReference type="NCBI Taxonomy" id="410659"/>
    <lineage>
        <taxon>unclassified sequences</taxon>
        <taxon>metagenomes</taxon>
        <taxon>ecological metagenomes</taxon>
    </lineage>
</organism>
<sequence>MGNKQYHKLFVFAAVGIVLAVMLYLGLTQKPAAPALTMTDLSGKPVALAQLRGKTVLVNFWATSCPGCVKEMPQLVDTYTRYHDKGFELVAVSMSYDPADHVRQFAAERGLPFPVVMDSRGDIAHAFGDVKLTPTSFLIDADGHIVEQTIGDLDFVKLRQRLDGIGKQS</sequence>
<name>A0A1J5PZ11_9ZZZZ</name>
<dbReference type="InterPro" id="IPR013740">
    <property type="entry name" value="Redoxin"/>
</dbReference>
<evidence type="ECO:0000256" key="1">
    <source>
        <dbReference type="SAM" id="Phobius"/>
    </source>
</evidence>
<reference evidence="3" key="1">
    <citation type="submission" date="2016-10" db="EMBL/GenBank/DDBJ databases">
        <title>Sequence of Gallionella enrichment culture.</title>
        <authorList>
            <person name="Poehlein A."/>
            <person name="Muehling M."/>
            <person name="Daniel R."/>
        </authorList>
    </citation>
    <scope>NUCLEOTIDE SEQUENCE</scope>
</reference>
<dbReference type="PANTHER" id="PTHR42852">
    <property type="entry name" value="THIOL:DISULFIDE INTERCHANGE PROTEIN DSBE"/>
    <property type="match status" value="1"/>
</dbReference>
<dbReference type="Gene3D" id="3.40.30.10">
    <property type="entry name" value="Glutaredoxin"/>
    <property type="match status" value="1"/>
</dbReference>
<keyword evidence="1" id="KW-1133">Transmembrane helix</keyword>
<dbReference type="AlphaFoldDB" id="A0A1J5PZ11"/>
<dbReference type="CDD" id="cd02966">
    <property type="entry name" value="TlpA_like_family"/>
    <property type="match status" value="1"/>
</dbReference>
<dbReference type="InterPro" id="IPR036249">
    <property type="entry name" value="Thioredoxin-like_sf"/>
</dbReference>
<accession>A0A1J5PZ11</accession>
<dbReference type="EMBL" id="MLJW01003021">
    <property type="protein sequence ID" value="OIQ73055.1"/>
    <property type="molecule type" value="Genomic_DNA"/>
</dbReference>
<feature type="transmembrane region" description="Helical" evidence="1">
    <location>
        <begin position="9"/>
        <end position="27"/>
    </location>
</feature>